<organism evidence="7 8">
    <name type="scientific">Marasmius crinis-equi</name>
    <dbReference type="NCBI Taxonomy" id="585013"/>
    <lineage>
        <taxon>Eukaryota</taxon>
        <taxon>Fungi</taxon>
        <taxon>Dikarya</taxon>
        <taxon>Basidiomycota</taxon>
        <taxon>Agaricomycotina</taxon>
        <taxon>Agaricomycetes</taxon>
        <taxon>Agaricomycetidae</taxon>
        <taxon>Agaricales</taxon>
        <taxon>Marasmiineae</taxon>
        <taxon>Marasmiaceae</taxon>
        <taxon>Marasmius</taxon>
    </lineage>
</organism>
<evidence type="ECO:0000256" key="2">
    <source>
        <dbReference type="ARBA" id="ARBA00022824"/>
    </source>
</evidence>
<evidence type="ECO:0000256" key="4">
    <source>
        <dbReference type="ARBA" id="ARBA00023136"/>
    </source>
</evidence>
<name>A0ABR3G3G9_9AGAR</name>
<dbReference type="PANTHER" id="PTHR31792">
    <property type="entry name" value="VACUOLAR ATPASE ASSEMBLY INTEGRAL MEMBRANE PROTEIN VMA21"/>
    <property type="match status" value="1"/>
</dbReference>
<keyword evidence="4 6" id="KW-0472">Membrane</keyword>
<proteinExistence type="predicted"/>
<gene>
    <name evidence="7" type="primary">VMA21</name>
    <name evidence="7" type="ORF">V5O48_000093</name>
</gene>
<keyword evidence="2" id="KW-0256">Endoplasmic reticulum</keyword>
<reference evidence="7 8" key="1">
    <citation type="submission" date="2024-02" db="EMBL/GenBank/DDBJ databases">
        <title>A draft genome for the cacao thread blight pathogen Marasmius crinis-equi.</title>
        <authorList>
            <person name="Cohen S.P."/>
            <person name="Baruah I.K."/>
            <person name="Amoako-Attah I."/>
            <person name="Bukari Y."/>
            <person name="Meinhardt L.W."/>
            <person name="Bailey B.A."/>
        </authorList>
    </citation>
    <scope>NUCLEOTIDE SEQUENCE [LARGE SCALE GENOMIC DNA]</scope>
    <source>
        <strain evidence="7 8">GH-76</strain>
    </source>
</reference>
<keyword evidence="8" id="KW-1185">Reference proteome</keyword>
<evidence type="ECO:0000256" key="6">
    <source>
        <dbReference type="SAM" id="Phobius"/>
    </source>
</evidence>
<dbReference type="EMBL" id="JBAHYK010000001">
    <property type="protein sequence ID" value="KAL0582035.1"/>
    <property type="molecule type" value="Genomic_DNA"/>
</dbReference>
<sequence length="90" mass="9554">MSEQVAAANVVADAAAGGTLIKLIIFSISLGVAPLGSYYASLKYLWNGNTIYAAITAVVAANIVLITYIVLSLLEDKPTVQKKPETKKER</sequence>
<dbReference type="Proteomes" id="UP001465976">
    <property type="component" value="Unassembled WGS sequence"/>
</dbReference>
<evidence type="ECO:0000256" key="1">
    <source>
        <dbReference type="ARBA" id="ARBA00022692"/>
    </source>
</evidence>
<evidence type="ECO:0000256" key="5">
    <source>
        <dbReference type="ARBA" id="ARBA00023329"/>
    </source>
</evidence>
<evidence type="ECO:0000313" key="7">
    <source>
        <dbReference type="EMBL" id="KAL0582035.1"/>
    </source>
</evidence>
<keyword evidence="3 6" id="KW-1133">Transmembrane helix</keyword>
<comment type="caution">
    <text evidence="7">The sequence shown here is derived from an EMBL/GenBank/DDBJ whole genome shotgun (WGS) entry which is preliminary data.</text>
</comment>
<accession>A0ABR3G3G9</accession>
<keyword evidence="1 6" id="KW-0812">Transmembrane</keyword>
<evidence type="ECO:0000313" key="8">
    <source>
        <dbReference type="Proteomes" id="UP001465976"/>
    </source>
</evidence>
<evidence type="ECO:0000256" key="3">
    <source>
        <dbReference type="ARBA" id="ARBA00022989"/>
    </source>
</evidence>
<dbReference type="InterPro" id="IPR019013">
    <property type="entry name" value="Vma21"/>
</dbReference>
<dbReference type="PANTHER" id="PTHR31792:SF3">
    <property type="entry name" value="VACUOLAR ATPASE ASSEMBLY INTEGRAL MEMBRANE PROTEIN VMA21"/>
    <property type="match status" value="1"/>
</dbReference>
<protein>
    <submittedName>
        <fullName evidence="7">Vacuolar ATPase assembly integral membrane protein vma21</fullName>
    </submittedName>
</protein>
<feature type="transmembrane region" description="Helical" evidence="6">
    <location>
        <begin position="20"/>
        <end position="39"/>
    </location>
</feature>
<keyword evidence="5" id="KW-0968">Cytoplasmic vesicle</keyword>
<feature type="transmembrane region" description="Helical" evidence="6">
    <location>
        <begin position="51"/>
        <end position="74"/>
    </location>
</feature>
<dbReference type="Pfam" id="PF09446">
    <property type="entry name" value="VMA21"/>
    <property type="match status" value="1"/>
</dbReference>